<feature type="region of interest" description="Disordered" evidence="1">
    <location>
        <begin position="96"/>
        <end position="125"/>
    </location>
</feature>
<feature type="region of interest" description="Disordered" evidence="1">
    <location>
        <begin position="1"/>
        <end position="32"/>
    </location>
</feature>
<name>K0Q5V0_9HYPH</name>
<dbReference type="EMBL" id="CANI01000089">
    <property type="protein sequence ID" value="CCM80327.1"/>
    <property type="molecule type" value="Genomic_DNA"/>
</dbReference>
<organism evidence="2 3">
    <name type="scientific">Rhizobium mesoamericanum STM3625</name>
    <dbReference type="NCBI Taxonomy" id="1211777"/>
    <lineage>
        <taxon>Bacteria</taxon>
        <taxon>Pseudomonadati</taxon>
        <taxon>Pseudomonadota</taxon>
        <taxon>Alphaproteobacteria</taxon>
        <taxon>Hyphomicrobiales</taxon>
        <taxon>Rhizobiaceae</taxon>
        <taxon>Rhizobium/Agrobacterium group</taxon>
        <taxon>Rhizobium</taxon>
    </lineage>
</organism>
<proteinExistence type="predicted"/>
<dbReference type="HOGENOM" id="CLU_1990891_0_0_5"/>
<protein>
    <submittedName>
        <fullName evidence="2">Uncharacterized protein</fullName>
    </submittedName>
</protein>
<comment type="caution">
    <text evidence="2">The sequence shown here is derived from an EMBL/GenBank/DDBJ whole genome shotgun (WGS) entry which is preliminary data.</text>
</comment>
<dbReference type="STRING" id="1211777.BN77_p260014"/>
<evidence type="ECO:0000313" key="2">
    <source>
        <dbReference type="EMBL" id="CCM80327.1"/>
    </source>
</evidence>
<accession>K0Q5V0</accession>
<gene>
    <name evidence="2" type="ORF">BN77_p260014</name>
</gene>
<dbReference type="eggNOG" id="COG3385">
    <property type="taxonomic scope" value="Bacteria"/>
</dbReference>
<dbReference type="AlphaFoldDB" id="K0Q5V0"/>
<sequence>MAGRLLAGGKAPILTSAPASPPMRVRPASRDYTLTEPRAEEWPLIEWPDGNTEPLKYWLSTLAAAASLETLVSTAQAALAHRARLQELKQELGLGHYEGRGWRPPVSTPRRGWQWSAARPRHSRG</sequence>
<evidence type="ECO:0000313" key="3">
    <source>
        <dbReference type="Proteomes" id="UP000009319"/>
    </source>
</evidence>
<keyword evidence="3" id="KW-1185">Reference proteome</keyword>
<reference evidence="2 3" key="1">
    <citation type="journal article" date="2013" name="Genome Announc.">
        <title>Draft Genome Sequence of Rhizobium mesoamericanum STM3625, a Nitrogen-Fixing Symbiont of Mimosa pudica Isolated in French Guiana (South America).</title>
        <authorList>
            <person name="Moulin L."/>
            <person name="Mornico D."/>
            <person name="Melkonian R."/>
            <person name="Klonowska A."/>
        </authorList>
    </citation>
    <scope>NUCLEOTIDE SEQUENCE [LARGE SCALE GENOMIC DNA]</scope>
    <source>
        <strain evidence="2 3">STM3625</strain>
    </source>
</reference>
<evidence type="ECO:0000256" key="1">
    <source>
        <dbReference type="SAM" id="MobiDB-lite"/>
    </source>
</evidence>
<dbReference type="Proteomes" id="UP000009319">
    <property type="component" value="Unassembled WGS sequence"/>
</dbReference>